<dbReference type="InterPro" id="IPR037233">
    <property type="entry name" value="CcmK-like_sf"/>
</dbReference>
<gene>
    <name evidence="5" type="ORF">TSYNT_194</name>
</gene>
<dbReference type="PROSITE" id="PS51930">
    <property type="entry name" value="BMC_2"/>
    <property type="match status" value="2"/>
</dbReference>
<feature type="domain" description="BMC" evidence="4">
    <location>
        <begin position="4"/>
        <end position="86"/>
    </location>
</feature>
<protein>
    <submittedName>
        <fullName evidence="5">Carboxysome shell and ethanolamine utilization microcompartment protein CcmL/EutN</fullName>
    </submittedName>
</protein>
<keyword evidence="6" id="KW-1185">Reference proteome</keyword>
<dbReference type="CDD" id="cd07054">
    <property type="entry name" value="BMC_PduT_repeat2"/>
    <property type="match status" value="1"/>
</dbReference>
<dbReference type="EMBL" id="DF976995">
    <property type="protein sequence ID" value="GAQ24109.1"/>
    <property type="molecule type" value="Genomic_DNA"/>
</dbReference>
<dbReference type="InterPro" id="IPR000249">
    <property type="entry name" value="BMC_dom"/>
</dbReference>
<comment type="similarity">
    <text evidence="3">Belongs to the bacterial microcompartments protein family.</text>
</comment>
<dbReference type="InterPro" id="IPR050575">
    <property type="entry name" value="BMC_shell"/>
</dbReference>
<organism evidence="5">
    <name type="scientific">Tepidanaerobacter syntrophicus</name>
    <dbReference type="NCBI Taxonomy" id="224999"/>
    <lineage>
        <taxon>Bacteria</taxon>
        <taxon>Bacillati</taxon>
        <taxon>Bacillota</taxon>
        <taxon>Clostridia</taxon>
        <taxon>Thermosediminibacterales</taxon>
        <taxon>Tepidanaerobacteraceae</taxon>
        <taxon>Tepidanaerobacter</taxon>
    </lineage>
</organism>
<evidence type="ECO:0000313" key="6">
    <source>
        <dbReference type="Proteomes" id="UP000062160"/>
    </source>
</evidence>
<dbReference type="GO" id="GO:0031469">
    <property type="term" value="C:bacterial microcompartment"/>
    <property type="evidence" value="ECO:0007669"/>
    <property type="project" value="UniProtKB-SubCell"/>
</dbReference>
<evidence type="ECO:0000259" key="4">
    <source>
        <dbReference type="PROSITE" id="PS51930"/>
    </source>
</evidence>
<name>A0A0U9HBV0_9FIRM</name>
<keyword evidence="2" id="KW-1283">Bacterial microcompartment</keyword>
<dbReference type="PIRSF" id="PIRSF034834">
    <property type="entry name" value="PduT"/>
    <property type="match status" value="1"/>
</dbReference>
<dbReference type="Pfam" id="PF00936">
    <property type="entry name" value="BMC"/>
    <property type="match status" value="2"/>
</dbReference>
<dbReference type="InterPro" id="IPR044872">
    <property type="entry name" value="CcmK/CsoS1_BMC"/>
</dbReference>
<dbReference type="RefSeq" id="WP_059031184.1">
    <property type="nucleotide sequence ID" value="NZ_BSDN01000006.1"/>
</dbReference>
<dbReference type="OrthoDB" id="9791973at2"/>
<dbReference type="SUPFAM" id="SSF143414">
    <property type="entry name" value="CcmK-like"/>
    <property type="match status" value="2"/>
</dbReference>
<sequence>MEKAIGIIETISIAGGIKAADAMVKMAPVKLFLARPICPGKFLVLIGGDVAAVKSSLDAGKSTVEHYLADSILISSVHDDVFPALEAAVAIEESDESLRALGVIETFSVASCVIAADAAAKSGGVKLIEIRPAMGLGGKAFVTMIGDVSAVESAVSAGRQQAEPEGMLVNSIIIPSVAKDVLKALL</sequence>
<proteinExistence type="inferred from homology"/>
<comment type="subcellular location">
    <subcellularLocation>
        <location evidence="1">Bacterial microcompartment</location>
    </subcellularLocation>
</comment>
<dbReference type="Proteomes" id="UP000062160">
    <property type="component" value="Unassembled WGS sequence"/>
</dbReference>
<dbReference type="STRING" id="224999.GCA_001485475_00092"/>
<accession>A0A0U9HBV0</accession>
<reference evidence="5" key="1">
    <citation type="journal article" date="2016" name="Genome Announc.">
        <title>Draft Genome Sequence of the Syntrophic Lactate-Degrading Bacterium Tepidanaerobacter syntrophicus JLT.</title>
        <authorList>
            <person name="Matsuura N."/>
            <person name="Ohashi A."/>
            <person name="Tourlousse D.M."/>
            <person name="Sekiguchi Y."/>
        </authorList>
    </citation>
    <scope>NUCLEOTIDE SEQUENCE [LARGE SCALE GENOMIC DNA]</scope>
    <source>
        <strain evidence="5">JL</strain>
    </source>
</reference>
<dbReference type="Gene3D" id="3.30.70.1710">
    <property type="match status" value="2"/>
</dbReference>
<evidence type="ECO:0000256" key="2">
    <source>
        <dbReference type="ARBA" id="ARBA00024446"/>
    </source>
</evidence>
<evidence type="ECO:0000313" key="5">
    <source>
        <dbReference type="EMBL" id="GAQ24109.1"/>
    </source>
</evidence>
<dbReference type="CDD" id="cd07053">
    <property type="entry name" value="BMC_PduT_repeat1"/>
    <property type="match status" value="1"/>
</dbReference>
<evidence type="ECO:0000256" key="1">
    <source>
        <dbReference type="ARBA" id="ARBA00024322"/>
    </source>
</evidence>
<dbReference type="PANTHER" id="PTHR33941">
    <property type="entry name" value="PROPANEDIOL UTILIZATION PROTEIN PDUA"/>
    <property type="match status" value="1"/>
</dbReference>
<dbReference type="SMART" id="SM00877">
    <property type="entry name" value="BMC"/>
    <property type="match status" value="2"/>
</dbReference>
<evidence type="ECO:0000256" key="3">
    <source>
        <dbReference type="PROSITE-ProRule" id="PRU01278"/>
    </source>
</evidence>
<dbReference type="InterPro" id="IPR011238">
    <property type="entry name" value="Micro_shell_prot_PduT"/>
</dbReference>
<feature type="domain" description="BMC" evidence="4">
    <location>
        <begin position="100"/>
        <end position="186"/>
    </location>
</feature>
<dbReference type="PANTHER" id="PTHR33941:SF11">
    <property type="entry name" value="BACTERIAL MICROCOMPARTMENT SHELL PROTEIN PDUJ"/>
    <property type="match status" value="1"/>
</dbReference>
<dbReference type="AlphaFoldDB" id="A0A0U9HBV0"/>